<evidence type="ECO:0000256" key="3">
    <source>
        <dbReference type="PIRSR" id="PIRSR000137-2"/>
    </source>
</evidence>
<dbReference type="Pfam" id="PF00732">
    <property type="entry name" value="GMC_oxred_N"/>
    <property type="match status" value="1"/>
</dbReference>
<evidence type="ECO:0000256" key="4">
    <source>
        <dbReference type="RuleBase" id="RU003968"/>
    </source>
</evidence>
<proteinExistence type="inferred from homology"/>
<evidence type="ECO:0000313" key="8">
    <source>
        <dbReference type="EMBL" id="KAL3383919.1"/>
    </source>
</evidence>
<dbReference type="Pfam" id="PF05199">
    <property type="entry name" value="GMC_oxred_C"/>
    <property type="match status" value="1"/>
</dbReference>
<dbReference type="InterPro" id="IPR036188">
    <property type="entry name" value="FAD/NAD-bd_sf"/>
</dbReference>
<dbReference type="Gene3D" id="3.50.50.60">
    <property type="entry name" value="FAD/NAD(P)-binding domain"/>
    <property type="match status" value="1"/>
</dbReference>
<reference evidence="8 9" key="1">
    <citation type="journal article" date="2024" name="bioRxiv">
        <title>A reference genome for Trichogramma kaykai: A tiny desert-dwelling parasitoid wasp with competing sex-ratio distorters.</title>
        <authorList>
            <person name="Culotta J."/>
            <person name="Lindsey A.R."/>
        </authorList>
    </citation>
    <scope>NUCLEOTIDE SEQUENCE [LARGE SCALE GENOMIC DNA]</scope>
    <source>
        <strain evidence="8 9">KSX58</strain>
    </source>
</reference>
<dbReference type="PROSITE" id="PS00623">
    <property type="entry name" value="GMC_OXRED_1"/>
    <property type="match status" value="1"/>
</dbReference>
<feature type="active site" description="Proton acceptor" evidence="2">
    <location>
        <position position="590"/>
    </location>
</feature>
<feature type="binding site" evidence="3">
    <location>
        <position position="126"/>
    </location>
    <ligand>
        <name>FAD</name>
        <dbReference type="ChEBI" id="CHEBI:57692"/>
    </ligand>
</feature>
<dbReference type="Gene3D" id="3.30.560.10">
    <property type="entry name" value="Glucose Oxidase, domain 3"/>
    <property type="match status" value="1"/>
</dbReference>
<keyword evidence="4" id="KW-0285">Flavoprotein</keyword>
<sequence>MIRQLLALSLLISAASATFSQKPKSKPLLPEYDFVIIGAGSAGSVLANRLSEVGQWNILVLEAGDEEESMSVLRLSNVPLMASSLYGSSFDWGYQTKPNRNRTSGYCLAMTNQKCNWPRGKVVGGTSVINYMIYSRGTRYDFDEWERLGNPGWAYRDVLPYFMKSEKCGLTEIYDARFHGRGGYLDVSHVPYDSPLIEPFIRSGFEFGYRMTDYNAAGGLGFSPVQANLRDGARFSANRAFLKPIRVRNNLSLVTKAHVMKILINPTTRRATHVRFAHAGSIHTIRARYEIILSAGTLNSPQILMLSGIGPADHLESHGITVFEDLPVGLNLRDHVSMGALTFVVNDTVTIKENRLKSISLWSFFELIKYYGLGRGSFTAPGGAVALAFIHTDSFLKNTPPPIDYPDIELVLGAGALTGDESGYLRRELGLSEQFDREVFGRAKGKVDAFSIVPVLMRPKSRGRVSLASRDPFQPPVLEPNYYESHEDLFTMVRGIKSAIKVAYSGPFRRFNTQLYNVPFPGCRHLRFGSDEYWLCAARRVSTTLGHFTSTCKMGPRDQGGVVDPRLRVYGVKGLRVVDASVMPEIIAGHTCAPAYMIAEKAADMIKEDYRVRILTHLG</sequence>
<comment type="cofactor">
    <cofactor evidence="3">
        <name>FAD</name>
        <dbReference type="ChEBI" id="CHEBI:57692"/>
    </cofactor>
</comment>
<feature type="chain" id="PRO_5044867525" description="Glucose-methanol-choline oxidoreductase N-terminal domain-containing protein" evidence="5">
    <location>
        <begin position="18"/>
        <end position="619"/>
    </location>
</feature>
<organism evidence="8 9">
    <name type="scientific">Trichogramma kaykai</name>
    <dbReference type="NCBI Taxonomy" id="54128"/>
    <lineage>
        <taxon>Eukaryota</taxon>
        <taxon>Metazoa</taxon>
        <taxon>Ecdysozoa</taxon>
        <taxon>Arthropoda</taxon>
        <taxon>Hexapoda</taxon>
        <taxon>Insecta</taxon>
        <taxon>Pterygota</taxon>
        <taxon>Neoptera</taxon>
        <taxon>Endopterygota</taxon>
        <taxon>Hymenoptera</taxon>
        <taxon>Apocrita</taxon>
        <taxon>Proctotrupomorpha</taxon>
        <taxon>Chalcidoidea</taxon>
        <taxon>Trichogrammatidae</taxon>
        <taxon>Trichogramma</taxon>
    </lineage>
</organism>
<dbReference type="InterPro" id="IPR000172">
    <property type="entry name" value="GMC_OxRdtase_N"/>
</dbReference>
<dbReference type="InterPro" id="IPR007867">
    <property type="entry name" value="GMC_OxRtase_C"/>
</dbReference>
<evidence type="ECO:0000259" key="7">
    <source>
        <dbReference type="PROSITE" id="PS00624"/>
    </source>
</evidence>
<dbReference type="SUPFAM" id="SSF54373">
    <property type="entry name" value="FAD-linked reductases, C-terminal domain"/>
    <property type="match status" value="1"/>
</dbReference>
<comment type="similarity">
    <text evidence="1 4">Belongs to the GMC oxidoreductase family.</text>
</comment>
<feature type="active site" description="Proton donor" evidence="2">
    <location>
        <position position="547"/>
    </location>
</feature>
<feature type="binding site" evidence="3">
    <location>
        <position position="122"/>
    </location>
    <ligand>
        <name>FAD</name>
        <dbReference type="ChEBI" id="CHEBI:57692"/>
    </ligand>
</feature>
<evidence type="ECO:0000256" key="5">
    <source>
        <dbReference type="SAM" id="SignalP"/>
    </source>
</evidence>
<name>A0ABD2VTJ9_9HYME</name>
<dbReference type="EMBL" id="JBJJXI010000181">
    <property type="protein sequence ID" value="KAL3383919.1"/>
    <property type="molecule type" value="Genomic_DNA"/>
</dbReference>
<dbReference type="SUPFAM" id="SSF51905">
    <property type="entry name" value="FAD/NAD(P)-binding domain"/>
    <property type="match status" value="1"/>
</dbReference>
<comment type="caution">
    <text evidence="8">The sequence shown here is derived from an EMBL/GenBank/DDBJ whole genome shotgun (WGS) entry which is preliminary data.</text>
</comment>
<evidence type="ECO:0000256" key="1">
    <source>
        <dbReference type="ARBA" id="ARBA00010790"/>
    </source>
</evidence>
<evidence type="ECO:0000256" key="2">
    <source>
        <dbReference type="PIRSR" id="PIRSR000137-1"/>
    </source>
</evidence>
<dbReference type="PIRSF" id="PIRSF000137">
    <property type="entry name" value="Alcohol_oxidase"/>
    <property type="match status" value="1"/>
</dbReference>
<keyword evidence="3 4" id="KW-0274">FAD</keyword>
<gene>
    <name evidence="8" type="ORF">TKK_020268</name>
</gene>
<keyword evidence="5" id="KW-0732">Signal</keyword>
<dbReference type="PROSITE" id="PS00624">
    <property type="entry name" value="GMC_OXRED_2"/>
    <property type="match status" value="1"/>
</dbReference>
<feature type="signal peptide" evidence="5">
    <location>
        <begin position="1"/>
        <end position="17"/>
    </location>
</feature>
<feature type="domain" description="Glucose-methanol-choline oxidoreductase N-terminal" evidence="6">
    <location>
        <begin position="120"/>
        <end position="143"/>
    </location>
</feature>
<keyword evidence="9" id="KW-1185">Reference proteome</keyword>
<dbReference type="InterPro" id="IPR012132">
    <property type="entry name" value="GMC_OxRdtase"/>
</dbReference>
<accession>A0ABD2VTJ9</accession>
<evidence type="ECO:0000313" key="9">
    <source>
        <dbReference type="Proteomes" id="UP001627154"/>
    </source>
</evidence>
<feature type="domain" description="Glucose-methanol-choline oxidoreductase N-terminal" evidence="7">
    <location>
        <begin position="296"/>
        <end position="310"/>
    </location>
</feature>
<feature type="binding site" evidence="3">
    <location>
        <position position="259"/>
    </location>
    <ligand>
        <name>FAD</name>
        <dbReference type="ChEBI" id="CHEBI:57692"/>
    </ligand>
</feature>
<dbReference type="AlphaFoldDB" id="A0ABD2VTJ9"/>
<evidence type="ECO:0000259" key="6">
    <source>
        <dbReference type="PROSITE" id="PS00623"/>
    </source>
</evidence>
<dbReference type="PANTHER" id="PTHR11552">
    <property type="entry name" value="GLUCOSE-METHANOL-CHOLINE GMC OXIDOREDUCTASE"/>
    <property type="match status" value="1"/>
</dbReference>
<protein>
    <recommendedName>
        <fullName evidence="6 7">Glucose-methanol-choline oxidoreductase N-terminal domain-containing protein</fullName>
    </recommendedName>
</protein>
<dbReference type="PANTHER" id="PTHR11552:SF216">
    <property type="entry name" value="GLUCOSE-METHANOL-CHOLINE OXIDOREDUCTASE N-TERMINAL DOMAIN-CONTAINING PROTEIN"/>
    <property type="match status" value="1"/>
</dbReference>
<dbReference type="Proteomes" id="UP001627154">
    <property type="component" value="Unassembled WGS sequence"/>
</dbReference>